<evidence type="ECO:0000313" key="2">
    <source>
        <dbReference type="Proteomes" id="UP000308600"/>
    </source>
</evidence>
<dbReference type="EMBL" id="ML208506">
    <property type="protein sequence ID" value="TFK63751.1"/>
    <property type="molecule type" value="Genomic_DNA"/>
</dbReference>
<protein>
    <submittedName>
        <fullName evidence="1">Uncharacterized protein</fullName>
    </submittedName>
</protein>
<accession>A0ACD3ADX7</accession>
<gene>
    <name evidence="1" type="ORF">BDN72DRAFT_847286</name>
</gene>
<evidence type="ECO:0000313" key="1">
    <source>
        <dbReference type="EMBL" id="TFK63751.1"/>
    </source>
</evidence>
<keyword evidence="2" id="KW-1185">Reference proteome</keyword>
<dbReference type="Proteomes" id="UP000308600">
    <property type="component" value="Unassembled WGS sequence"/>
</dbReference>
<reference evidence="1 2" key="1">
    <citation type="journal article" date="2019" name="Nat. Ecol. Evol.">
        <title>Megaphylogeny resolves global patterns of mushroom evolution.</title>
        <authorList>
            <person name="Varga T."/>
            <person name="Krizsan K."/>
            <person name="Foldi C."/>
            <person name="Dima B."/>
            <person name="Sanchez-Garcia M."/>
            <person name="Sanchez-Ramirez S."/>
            <person name="Szollosi G.J."/>
            <person name="Szarkandi J.G."/>
            <person name="Papp V."/>
            <person name="Albert L."/>
            <person name="Andreopoulos W."/>
            <person name="Angelini C."/>
            <person name="Antonin V."/>
            <person name="Barry K.W."/>
            <person name="Bougher N.L."/>
            <person name="Buchanan P."/>
            <person name="Buyck B."/>
            <person name="Bense V."/>
            <person name="Catcheside P."/>
            <person name="Chovatia M."/>
            <person name="Cooper J."/>
            <person name="Damon W."/>
            <person name="Desjardin D."/>
            <person name="Finy P."/>
            <person name="Geml J."/>
            <person name="Haridas S."/>
            <person name="Hughes K."/>
            <person name="Justo A."/>
            <person name="Karasinski D."/>
            <person name="Kautmanova I."/>
            <person name="Kiss B."/>
            <person name="Kocsube S."/>
            <person name="Kotiranta H."/>
            <person name="LaButti K.M."/>
            <person name="Lechner B.E."/>
            <person name="Liimatainen K."/>
            <person name="Lipzen A."/>
            <person name="Lukacs Z."/>
            <person name="Mihaltcheva S."/>
            <person name="Morgado L.N."/>
            <person name="Niskanen T."/>
            <person name="Noordeloos M.E."/>
            <person name="Ohm R.A."/>
            <person name="Ortiz-Santana B."/>
            <person name="Ovrebo C."/>
            <person name="Racz N."/>
            <person name="Riley R."/>
            <person name="Savchenko A."/>
            <person name="Shiryaev A."/>
            <person name="Soop K."/>
            <person name="Spirin V."/>
            <person name="Szebenyi C."/>
            <person name="Tomsovsky M."/>
            <person name="Tulloss R.E."/>
            <person name="Uehling J."/>
            <person name="Grigoriev I.V."/>
            <person name="Vagvolgyi C."/>
            <person name="Papp T."/>
            <person name="Martin F.M."/>
            <person name="Miettinen O."/>
            <person name="Hibbett D.S."/>
            <person name="Nagy L.G."/>
        </authorList>
    </citation>
    <scope>NUCLEOTIDE SEQUENCE [LARGE SCALE GENOMIC DNA]</scope>
    <source>
        <strain evidence="1 2">NL-1719</strain>
    </source>
</reference>
<name>A0ACD3ADX7_9AGAR</name>
<proteinExistence type="predicted"/>
<organism evidence="1 2">
    <name type="scientific">Pluteus cervinus</name>
    <dbReference type="NCBI Taxonomy" id="181527"/>
    <lineage>
        <taxon>Eukaryota</taxon>
        <taxon>Fungi</taxon>
        <taxon>Dikarya</taxon>
        <taxon>Basidiomycota</taxon>
        <taxon>Agaricomycotina</taxon>
        <taxon>Agaricomycetes</taxon>
        <taxon>Agaricomycetidae</taxon>
        <taxon>Agaricales</taxon>
        <taxon>Pluteineae</taxon>
        <taxon>Pluteaceae</taxon>
        <taxon>Pluteus</taxon>
    </lineage>
</organism>
<sequence length="356" mass="40624">MEIYNTTPYDLSRLHSILQKNPAIRGYVRILRVRMALNPLNIRVLAQVLSYLGSLECSAIHTLHLDQGHATMWSNLDKQLRDAIIAICKAPNFQHLSLDHISIPSNFFDNIARLTILELRYPTFDSLPQKRIPNKQHRLLSLGLQNFGGSLEHISPQMGLDLTHLRSLVLVDYIFLHGLPHLLELHSLTALYVGFAPNVYQSRNEVLTPLNLSALRRLSKLTIALNDRYLGVSTSLRWVEGTLSSLFPSPPPALHSITIGLETSLAQYKDEMWETHFTPVSRILSRMSIQGPVNDISLRMWFVEYKPDKLRADHLAFFKHIKQSALKGLQWDGPKDVLSFEVSYFLYEFSRSPLPA</sequence>